<protein>
    <submittedName>
        <fullName evidence="1">Uncharacterized protein</fullName>
    </submittedName>
</protein>
<accession>A0A0D2KWM8</accession>
<dbReference type="OrthoDB" id="4158620at2759"/>
<evidence type="ECO:0000313" key="1">
    <source>
        <dbReference type="EMBL" id="KIY01229.1"/>
    </source>
</evidence>
<dbReference type="EMBL" id="KN848065">
    <property type="protein sequence ID" value="KIY01229.1"/>
    <property type="molecule type" value="Genomic_DNA"/>
</dbReference>
<dbReference type="VEuPathDB" id="FungiDB:Z520_02781"/>
<dbReference type="AlphaFoldDB" id="A0A0D2KWM8"/>
<gene>
    <name evidence="1" type="ORF">Z520_02781</name>
</gene>
<evidence type="ECO:0000313" key="2">
    <source>
        <dbReference type="Proteomes" id="UP000053411"/>
    </source>
</evidence>
<organism evidence="1 2">
    <name type="scientific">Fonsecaea multimorphosa CBS 102226</name>
    <dbReference type="NCBI Taxonomy" id="1442371"/>
    <lineage>
        <taxon>Eukaryota</taxon>
        <taxon>Fungi</taxon>
        <taxon>Dikarya</taxon>
        <taxon>Ascomycota</taxon>
        <taxon>Pezizomycotina</taxon>
        <taxon>Eurotiomycetes</taxon>
        <taxon>Chaetothyriomycetidae</taxon>
        <taxon>Chaetothyriales</taxon>
        <taxon>Herpotrichiellaceae</taxon>
        <taxon>Fonsecaea</taxon>
    </lineage>
</organism>
<dbReference type="GeneID" id="27708527"/>
<dbReference type="Proteomes" id="UP000053411">
    <property type="component" value="Unassembled WGS sequence"/>
</dbReference>
<dbReference type="RefSeq" id="XP_016635351.1">
    <property type="nucleotide sequence ID" value="XM_016773294.1"/>
</dbReference>
<keyword evidence="2" id="KW-1185">Reference proteome</keyword>
<reference evidence="1 2" key="1">
    <citation type="submission" date="2015-01" db="EMBL/GenBank/DDBJ databases">
        <title>The Genome Sequence of Fonsecaea multimorphosa CBS 102226.</title>
        <authorList>
            <consortium name="The Broad Institute Genomics Platform"/>
            <person name="Cuomo C."/>
            <person name="de Hoog S."/>
            <person name="Gorbushina A."/>
            <person name="Stielow B."/>
            <person name="Teixiera M."/>
            <person name="Abouelleil A."/>
            <person name="Chapman S.B."/>
            <person name="Priest M."/>
            <person name="Young S.K."/>
            <person name="Wortman J."/>
            <person name="Nusbaum C."/>
            <person name="Birren B."/>
        </authorList>
    </citation>
    <scope>NUCLEOTIDE SEQUENCE [LARGE SCALE GENOMIC DNA]</scope>
    <source>
        <strain evidence="1 2">CBS 102226</strain>
    </source>
</reference>
<proteinExistence type="predicted"/>
<name>A0A0D2KWM8_9EURO</name>
<sequence length="107" mass="11536">MMLKLGVGSFNGFFSRILSFQVLITMAMPFNIDNSSDSRSDSCVWEFSPTICGEDSFGSQDSDTGNAPPLVQTNLPCLLSNSLIVLLLSLISKSLNPVRSSAPVPVY</sequence>